<dbReference type="GO" id="GO:0016787">
    <property type="term" value="F:hydrolase activity"/>
    <property type="evidence" value="ECO:0007669"/>
    <property type="project" value="UniProtKB-UniRule"/>
</dbReference>
<sequence length="181" mass="19912">MADNQRGVSEMKILIVSDSHGLEDELHTLSQRHQDADIMIHCGDSELASHHPVLTGYKVVAGNCDVPSAGFPNNLVIDLDDHKIFVTHGHLYNVKMTEMNLLYKAEEAGAKIVCFGHTHLAGSGQANGCVWINPGSIRLPRGRREATYAIATWEKRVQTLTVNFYDVSGRAVEALTASYKL</sequence>
<dbReference type="InterPro" id="IPR024654">
    <property type="entry name" value="Calcineurin-like_PHP_lpxH"/>
</dbReference>
<dbReference type="SUPFAM" id="SSF56300">
    <property type="entry name" value="Metallo-dependent phosphatases"/>
    <property type="match status" value="1"/>
</dbReference>
<dbReference type="AlphaFoldDB" id="A0A8J2VYQ1"/>
<comment type="caution">
    <text evidence="4">The sequence shown here is derived from an EMBL/GenBank/DDBJ whole genome shotgun (WGS) entry which is preliminary data.</text>
</comment>
<protein>
    <recommendedName>
        <fullName evidence="2">Phosphoesterase</fullName>
        <ecNumber evidence="2">3.1.4.-</ecNumber>
    </recommendedName>
</protein>
<evidence type="ECO:0000256" key="1">
    <source>
        <dbReference type="ARBA" id="ARBA00008950"/>
    </source>
</evidence>
<evidence type="ECO:0000313" key="5">
    <source>
        <dbReference type="Proteomes" id="UP000628775"/>
    </source>
</evidence>
<keyword evidence="5" id="KW-1185">Reference proteome</keyword>
<dbReference type="Pfam" id="PF12850">
    <property type="entry name" value="Metallophos_2"/>
    <property type="match status" value="1"/>
</dbReference>
<accession>A0A8J2VYQ1</accession>
<dbReference type="Proteomes" id="UP000628775">
    <property type="component" value="Unassembled WGS sequence"/>
</dbReference>
<comment type="cofactor">
    <cofactor evidence="2">
        <name>a divalent metal cation</name>
        <dbReference type="ChEBI" id="CHEBI:60240"/>
    </cofactor>
</comment>
<reference evidence="4" key="2">
    <citation type="submission" date="2020-09" db="EMBL/GenBank/DDBJ databases">
        <authorList>
            <person name="Sun Q."/>
            <person name="Zhou Y."/>
        </authorList>
    </citation>
    <scope>NUCLEOTIDE SEQUENCE</scope>
    <source>
        <strain evidence="4">CGMCC 1.15371</strain>
    </source>
</reference>
<dbReference type="PANTHER" id="PTHR11124">
    <property type="entry name" value="VACUOLAR SORTING PROTEIN VPS29"/>
    <property type="match status" value="1"/>
</dbReference>
<reference evidence="4" key="1">
    <citation type="journal article" date="2014" name="Int. J. Syst. Evol. Microbiol.">
        <title>Complete genome sequence of Corynebacterium casei LMG S-19264T (=DSM 44701T), isolated from a smear-ripened cheese.</title>
        <authorList>
            <consortium name="US DOE Joint Genome Institute (JGI-PGF)"/>
            <person name="Walter F."/>
            <person name="Albersmeier A."/>
            <person name="Kalinowski J."/>
            <person name="Ruckert C."/>
        </authorList>
    </citation>
    <scope>NUCLEOTIDE SEQUENCE</scope>
    <source>
        <strain evidence="4">CGMCC 1.15371</strain>
    </source>
</reference>
<dbReference type="NCBIfam" id="TIGR00040">
    <property type="entry name" value="yfcE"/>
    <property type="match status" value="1"/>
</dbReference>
<keyword evidence="2" id="KW-0479">Metal-binding</keyword>
<dbReference type="GO" id="GO:0046872">
    <property type="term" value="F:metal ion binding"/>
    <property type="evidence" value="ECO:0007669"/>
    <property type="project" value="UniProtKB-KW"/>
</dbReference>
<comment type="similarity">
    <text evidence="1 2">Belongs to the metallophosphoesterase superfamily. YfcE family.</text>
</comment>
<dbReference type="EMBL" id="BMIR01000009">
    <property type="protein sequence ID" value="GGE42485.1"/>
    <property type="molecule type" value="Genomic_DNA"/>
</dbReference>
<name>A0A8J2VYQ1_9BACL</name>
<dbReference type="EC" id="3.1.4.-" evidence="2"/>
<dbReference type="Gene3D" id="3.60.21.10">
    <property type="match status" value="1"/>
</dbReference>
<dbReference type="InterPro" id="IPR000979">
    <property type="entry name" value="Phosphodiesterase_MJ0936/Vps29"/>
</dbReference>
<dbReference type="InterPro" id="IPR029052">
    <property type="entry name" value="Metallo-depent_PP-like"/>
</dbReference>
<evidence type="ECO:0000259" key="3">
    <source>
        <dbReference type="Pfam" id="PF12850"/>
    </source>
</evidence>
<feature type="domain" description="Calcineurin-like phosphoesterase" evidence="3">
    <location>
        <begin position="11"/>
        <end position="155"/>
    </location>
</feature>
<organism evidence="4 5">
    <name type="scientific">Pullulanibacillus camelliae</name>
    <dbReference type="NCBI Taxonomy" id="1707096"/>
    <lineage>
        <taxon>Bacteria</taxon>
        <taxon>Bacillati</taxon>
        <taxon>Bacillota</taxon>
        <taxon>Bacilli</taxon>
        <taxon>Bacillales</taxon>
        <taxon>Sporolactobacillaceae</taxon>
        <taxon>Pullulanibacillus</taxon>
    </lineage>
</organism>
<evidence type="ECO:0000313" key="4">
    <source>
        <dbReference type="EMBL" id="GGE42485.1"/>
    </source>
</evidence>
<proteinExistence type="inferred from homology"/>
<evidence type="ECO:0000256" key="2">
    <source>
        <dbReference type="RuleBase" id="RU362039"/>
    </source>
</evidence>
<gene>
    <name evidence="4" type="primary">ysnB</name>
    <name evidence="4" type="ORF">GCM10011391_21590</name>
</gene>